<evidence type="ECO:0000313" key="3">
    <source>
        <dbReference type="EMBL" id="MBC8589586.1"/>
    </source>
</evidence>
<dbReference type="CDD" id="cd05399">
    <property type="entry name" value="NT_Rel-Spo_like"/>
    <property type="match status" value="1"/>
</dbReference>
<evidence type="ECO:0000259" key="2">
    <source>
        <dbReference type="SMART" id="SM00954"/>
    </source>
</evidence>
<dbReference type="InterPro" id="IPR043519">
    <property type="entry name" value="NT_sf"/>
</dbReference>
<dbReference type="PANTHER" id="PTHR41773">
    <property type="entry name" value="GTP PYROPHOSPHATASE-RELATED"/>
    <property type="match status" value="1"/>
</dbReference>
<dbReference type="SUPFAM" id="SSF81301">
    <property type="entry name" value="Nucleotidyltransferase"/>
    <property type="match status" value="1"/>
</dbReference>
<protein>
    <submittedName>
        <fullName evidence="3">(P)ppGpp synthetase</fullName>
    </submittedName>
</protein>
<proteinExistence type="predicted"/>
<sequence>MKLELFDFIDESLALIEKNSDMLNEVAGELERFFNNSFFIKDHFLNVNYRIKSPESLREKILRYNFYLKYKTPENLLHNLSDLIGFRIECRFIEDEVKIYNDIVKLFSIKEEDGYYSNTLNSSIMLKLDDRQPQIQKNGFEIYKIDGKYKKDDIEVNFELQIKSLVNVFWGEIDHRVLYKNFNYMLTEDFFRDIMSSIKDSLAMIDRQLMVVFNHLNGMDASDAANKKVQLKSLLSKIIHDIYITKVRQEIGFVIDFKKSTDVIVNYIFMQGGPEESKNYSENFLRILNRLNVIGNNDISFNKYIDFDREIFYNDDFTRKIGTNILSVINKDFRWNLFFKIIFEIEDGDNVHNFRGFLIYLRYLYHESIMLCLSKKDIEDNKKEEIIHSIMDKIADNFCREIDIDFINECNVKKLNGKIQKLLIDINTYNDWLKNREFILNELTDYSI</sequence>
<dbReference type="GO" id="GO:0015969">
    <property type="term" value="P:guanosine tetraphosphate metabolic process"/>
    <property type="evidence" value="ECO:0007669"/>
    <property type="project" value="InterPro"/>
</dbReference>
<comment type="caution">
    <text evidence="3">The sequence shown here is derived from an EMBL/GenBank/DDBJ whole genome shotgun (WGS) entry which is preliminary data.</text>
</comment>
<dbReference type="AlphaFoldDB" id="A0A926EVB8"/>
<dbReference type="Gene3D" id="3.30.460.10">
    <property type="entry name" value="Beta Polymerase, domain 2"/>
    <property type="match status" value="1"/>
</dbReference>
<dbReference type="RefSeq" id="WP_249322407.1">
    <property type="nucleotide sequence ID" value="NZ_JACRTK010000001.1"/>
</dbReference>
<feature type="domain" description="RelA/SpoT" evidence="2">
    <location>
        <begin position="49"/>
        <end position="185"/>
    </location>
</feature>
<reference evidence="3 4" key="1">
    <citation type="submission" date="2020-08" db="EMBL/GenBank/DDBJ databases">
        <title>Genome public.</title>
        <authorList>
            <person name="Liu C."/>
            <person name="Sun Q."/>
        </authorList>
    </citation>
    <scope>NUCLEOTIDE SEQUENCE [LARGE SCALE GENOMIC DNA]</scope>
    <source>
        <strain evidence="3 4">NSJ-26</strain>
    </source>
</reference>
<dbReference type="Proteomes" id="UP000601522">
    <property type="component" value="Unassembled WGS sequence"/>
</dbReference>
<dbReference type="EMBL" id="JACRTK010000001">
    <property type="protein sequence ID" value="MBC8589586.1"/>
    <property type="molecule type" value="Genomic_DNA"/>
</dbReference>
<dbReference type="PANTHER" id="PTHR41773:SF1">
    <property type="entry name" value="RELA_SPOT DOMAIN-CONTAINING PROTEIN"/>
    <property type="match status" value="1"/>
</dbReference>
<comment type="pathway">
    <text evidence="1">Purine metabolism; ppGpp biosynthesis; ppGpp from GTP: step 1/2.</text>
</comment>
<organism evidence="3 4">
    <name type="scientific">Wansuia hejianensis</name>
    <dbReference type="NCBI Taxonomy" id="2763667"/>
    <lineage>
        <taxon>Bacteria</taxon>
        <taxon>Bacillati</taxon>
        <taxon>Bacillota</taxon>
        <taxon>Clostridia</taxon>
        <taxon>Lachnospirales</taxon>
        <taxon>Lachnospiraceae</taxon>
        <taxon>Wansuia</taxon>
    </lineage>
</organism>
<accession>A0A926EVB8</accession>
<evidence type="ECO:0000313" key="4">
    <source>
        <dbReference type="Proteomes" id="UP000601522"/>
    </source>
</evidence>
<keyword evidence="4" id="KW-1185">Reference proteome</keyword>
<gene>
    <name evidence="3" type="ORF">H8689_00305</name>
</gene>
<evidence type="ECO:0000256" key="1">
    <source>
        <dbReference type="ARBA" id="ARBA00004976"/>
    </source>
</evidence>
<dbReference type="Pfam" id="PF04607">
    <property type="entry name" value="RelA_SpoT"/>
    <property type="match status" value="1"/>
</dbReference>
<dbReference type="SMART" id="SM00954">
    <property type="entry name" value="RelA_SpoT"/>
    <property type="match status" value="1"/>
</dbReference>
<name>A0A926EVB8_9FIRM</name>
<dbReference type="InterPro" id="IPR007685">
    <property type="entry name" value="RelA_SpoT"/>
</dbReference>